<protein>
    <recommendedName>
        <fullName evidence="1">Restriction endonuclease type IV Mrr domain-containing protein</fullName>
    </recommendedName>
</protein>
<gene>
    <name evidence="2" type="ORF">CI088_13685</name>
</gene>
<feature type="domain" description="Restriction endonuclease type IV Mrr" evidence="1">
    <location>
        <begin position="52"/>
        <end position="152"/>
    </location>
</feature>
<sequence length="217" mass="25348">MSEDIFKLIEAAKDNPDIFRKEYIYTQKQSIEINNLIDKIIENDYETSKDQGDALERLIDKIFKLHKIYKVKKNLKTSTNEIDLFLELDFFGDQMNRIIEKSCLENEVLIECKNYKSRLGVTWIGKFASLLRVSQTKVGLFISKNGITGQNEWLDSKGLIRKIALRDGNLILDFELSDFRNLEGKTLFDCLRIKKQSLEKDVEIDSLIEPHELEDTF</sequence>
<dbReference type="Proteomes" id="UP000249828">
    <property type="component" value="Unassembled WGS sequence"/>
</dbReference>
<keyword evidence="3" id="KW-1185">Reference proteome</keyword>
<evidence type="ECO:0000313" key="2">
    <source>
        <dbReference type="EMBL" id="PZL70932.1"/>
    </source>
</evidence>
<dbReference type="GO" id="GO:0004519">
    <property type="term" value="F:endonuclease activity"/>
    <property type="evidence" value="ECO:0007669"/>
    <property type="project" value="InterPro"/>
</dbReference>
<evidence type="ECO:0000259" key="1">
    <source>
        <dbReference type="Pfam" id="PF04471"/>
    </source>
</evidence>
<name>A0A2W4BDC5_9ENTE</name>
<organism evidence="2 3">
    <name type="scientific">Enterococcus plantarum</name>
    <dbReference type="NCBI Taxonomy" id="1077675"/>
    <lineage>
        <taxon>Bacteria</taxon>
        <taxon>Bacillati</taxon>
        <taxon>Bacillota</taxon>
        <taxon>Bacilli</taxon>
        <taxon>Lactobacillales</taxon>
        <taxon>Enterococcaceae</taxon>
        <taxon>Enterococcus</taxon>
    </lineage>
</organism>
<dbReference type="GO" id="GO:0009307">
    <property type="term" value="P:DNA restriction-modification system"/>
    <property type="evidence" value="ECO:0007669"/>
    <property type="project" value="InterPro"/>
</dbReference>
<evidence type="ECO:0000313" key="3">
    <source>
        <dbReference type="Proteomes" id="UP000249828"/>
    </source>
</evidence>
<dbReference type="Pfam" id="PF04471">
    <property type="entry name" value="Mrr_cat"/>
    <property type="match status" value="1"/>
</dbReference>
<accession>A0A2W4BDC5</accession>
<dbReference type="AlphaFoldDB" id="A0A2W4BDC5"/>
<dbReference type="GO" id="GO:0003677">
    <property type="term" value="F:DNA binding"/>
    <property type="evidence" value="ECO:0007669"/>
    <property type="project" value="InterPro"/>
</dbReference>
<reference evidence="2 3" key="1">
    <citation type="submission" date="2017-11" db="EMBL/GenBank/DDBJ databases">
        <title>Draft genome sequence of Enterococcus plantarum TRW2 strain isolated from lettuce.</title>
        <authorList>
            <person name="Kim E.B."/>
            <person name="Marco M.L."/>
            <person name="Williams T.R."/>
            <person name="You I.H."/>
        </authorList>
    </citation>
    <scope>NUCLEOTIDE SEQUENCE [LARGE SCALE GENOMIC DNA]</scope>
    <source>
        <strain evidence="2 3">TRW2</strain>
    </source>
</reference>
<dbReference type="InterPro" id="IPR007560">
    <property type="entry name" value="Restrct_endonuc_IV_Mrr"/>
</dbReference>
<dbReference type="RefSeq" id="WP_111248575.1">
    <property type="nucleotide sequence ID" value="NZ_PIEU01000111.1"/>
</dbReference>
<proteinExistence type="predicted"/>
<comment type="caution">
    <text evidence="2">The sequence shown here is derived from an EMBL/GenBank/DDBJ whole genome shotgun (WGS) entry which is preliminary data.</text>
</comment>
<dbReference type="EMBL" id="PIEU01000111">
    <property type="protein sequence ID" value="PZL70932.1"/>
    <property type="molecule type" value="Genomic_DNA"/>
</dbReference>